<keyword evidence="8" id="KW-1185">Reference proteome</keyword>
<accession>A0ABZ2UF00</accession>
<feature type="domain" description="Methyltransferase small" evidence="6">
    <location>
        <begin position="111"/>
        <end position="201"/>
    </location>
</feature>
<proteinExistence type="inferred from homology"/>
<evidence type="ECO:0000256" key="2">
    <source>
        <dbReference type="ARBA" id="ARBA00022679"/>
    </source>
</evidence>
<dbReference type="PROSITE" id="PS00092">
    <property type="entry name" value="N6_MTASE"/>
    <property type="match status" value="1"/>
</dbReference>
<gene>
    <name evidence="5 7" type="primary">prmC</name>
    <name evidence="7" type="ORF">AABD74_22185</name>
</gene>
<dbReference type="InterPro" id="IPR002052">
    <property type="entry name" value="DNA_methylase_N6_adenine_CS"/>
</dbReference>
<dbReference type="CDD" id="cd02440">
    <property type="entry name" value="AdoMet_MTases"/>
    <property type="match status" value="1"/>
</dbReference>
<feature type="binding site" evidence="5">
    <location>
        <begin position="190"/>
        <end position="193"/>
    </location>
    <ligand>
        <name>substrate</name>
    </ligand>
</feature>
<dbReference type="InterPro" id="IPR019874">
    <property type="entry name" value="RF_methyltr_PrmC"/>
</dbReference>
<keyword evidence="2 5" id="KW-0808">Transferase</keyword>
<dbReference type="PANTHER" id="PTHR18895">
    <property type="entry name" value="HEMK METHYLTRANSFERASE"/>
    <property type="match status" value="1"/>
</dbReference>
<dbReference type="HAMAP" id="MF_02126">
    <property type="entry name" value="RF_methyltr_PrmC"/>
    <property type="match status" value="1"/>
</dbReference>
<comment type="caution">
    <text evidence="5">Lacks conserved residue(s) required for the propagation of feature annotation.</text>
</comment>
<dbReference type="NCBIfam" id="TIGR00536">
    <property type="entry name" value="hemK_fam"/>
    <property type="match status" value="1"/>
</dbReference>
<dbReference type="Pfam" id="PF05175">
    <property type="entry name" value="MTS"/>
    <property type="match status" value="1"/>
</dbReference>
<protein>
    <recommendedName>
        <fullName evidence="5">Release factor glutamine methyltransferase</fullName>
        <shortName evidence="5">RF MTase</shortName>
        <ecNumber evidence="5">2.1.1.297</ecNumber>
    </recommendedName>
    <alternativeName>
        <fullName evidence="5">N5-glutamine methyltransferase PrmC</fullName>
    </alternativeName>
    <alternativeName>
        <fullName evidence="5">Protein-(glutamine-N5) MTase PrmC</fullName>
    </alternativeName>
    <alternativeName>
        <fullName evidence="5">Protein-glutamine N-methyltransferase PrmC</fullName>
    </alternativeName>
</protein>
<dbReference type="Proteomes" id="UP001623852">
    <property type="component" value="Chromosome"/>
</dbReference>
<name>A0ABZ2UF00_9FLAO</name>
<feature type="binding site" evidence="5">
    <location>
        <position position="190"/>
    </location>
    <ligand>
        <name>S-adenosyl-L-methionine</name>
        <dbReference type="ChEBI" id="CHEBI:59789"/>
    </ligand>
</feature>
<evidence type="ECO:0000256" key="3">
    <source>
        <dbReference type="ARBA" id="ARBA00022691"/>
    </source>
</evidence>
<sequence length="288" mass="33696">MKIKQYRTQFIKELSTLYDAYEAESFFYLILEDKHRLRQIDLALNHELFFSESDFAVWDLLLAQLKKEVPIQYLLGKTSFYGLEFEVNENVLIPRPETEELVEWIINENKTFDKIKKLKILDIGTGSGCIAISLAKNLPNADVYAMDVSKKAIETAKRNASRNKVDVTFIFQDILKTEELKSQFDIIVSNPPYVRNLEKEEIKKNVLDYEPHLALFVDDNDALVFYRKIASLAQNNLLENGRLYFEINQYLGKEMIDLLGKMDFINIDLRKDIYYNDRMISCKVSKTL</sequence>
<dbReference type="InterPro" id="IPR007848">
    <property type="entry name" value="Small_mtfrase_dom"/>
</dbReference>
<dbReference type="RefSeq" id="WP_232678763.1">
    <property type="nucleotide sequence ID" value="NZ_CP150845.1"/>
</dbReference>
<comment type="catalytic activity">
    <reaction evidence="4 5">
        <text>L-glutaminyl-[peptide chain release factor] + S-adenosyl-L-methionine = N(5)-methyl-L-glutaminyl-[peptide chain release factor] + S-adenosyl-L-homocysteine + H(+)</text>
        <dbReference type="Rhea" id="RHEA:42896"/>
        <dbReference type="Rhea" id="RHEA-COMP:10271"/>
        <dbReference type="Rhea" id="RHEA-COMP:10272"/>
        <dbReference type="ChEBI" id="CHEBI:15378"/>
        <dbReference type="ChEBI" id="CHEBI:30011"/>
        <dbReference type="ChEBI" id="CHEBI:57856"/>
        <dbReference type="ChEBI" id="CHEBI:59789"/>
        <dbReference type="ChEBI" id="CHEBI:61891"/>
        <dbReference type="EC" id="2.1.1.297"/>
    </reaction>
</comment>
<comment type="function">
    <text evidence="5">Methylates the class 1 translation termination release factors RF1/PrfA and RF2/PrfB on the glutamine residue of the universally conserved GGQ motif.</text>
</comment>
<keyword evidence="3 5" id="KW-0949">S-adenosyl-L-methionine</keyword>
<dbReference type="InterPro" id="IPR004556">
    <property type="entry name" value="HemK-like"/>
</dbReference>
<feature type="binding site" evidence="5">
    <location>
        <position position="147"/>
    </location>
    <ligand>
        <name>S-adenosyl-L-methionine</name>
        <dbReference type="ChEBI" id="CHEBI:59789"/>
    </ligand>
</feature>
<evidence type="ECO:0000256" key="1">
    <source>
        <dbReference type="ARBA" id="ARBA00022603"/>
    </source>
</evidence>
<dbReference type="GO" id="GO:0032259">
    <property type="term" value="P:methylation"/>
    <property type="evidence" value="ECO:0007669"/>
    <property type="project" value="UniProtKB-KW"/>
</dbReference>
<keyword evidence="1 5" id="KW-0489">Methyltransferase</keyword>
<dbReference type="EMBL" id="CP150845">
    <property type="protein sequence ID" value="WYZ19860.1"/>
    <property type="molecule type" value="Genomic_DNA"/>
</dbReference>
<dbReference type="InterPro" id="IPR029063">
    <property type="entry name" value="SAM-dependent_MTases_sf"/>
</dbReference>
<dbReference type="PANTHER" id="PTHR18895:SF74">
    <property type="entry name" value="MTRF1L RELEASE FACTOR GLUTAMINE METHYLTRANSFERASE"/>
    <property type="match status" value="1"/>
</dbReference>
<evidence type="ECO:0000259" key="6">
    <source>
        <dbReference type="Pfam" id="PF05175"/>
    </source>
</evidence>
<feature type="binding site" evidence="5">
    <location>
        <begin position="124"/>
        <end position="128"/>
    </location>
    <ligand>
        <name>S-adenosyl-L-methionine</name>
        <dbReference type="ChEBI" id="CHEBI:59789"/>
    </ligand>
</feature>
<dbReference type="Gene3D" id="1.10.8.10">
    <property type="entry name" value="DNA helicase RuvA subunit, C-terminal domain"/>
    <property type="match status" value="1"/>
</dbReference>
<dbReference type="GO" id="GO:0102559">
    <property type="term" value="F:peptide chain release factor N(5)-glutamine methyltransferase activity"/>
    <property type="evidence" value="ECO:0007669"/>
    <property type="project" value="UniProtKB-EC"/>
</dbReference>
<organism evidence="7 8">
    <name type="scientific">Flavobacterium soyae</name>
    <dbReference type="NCBI Taxonomy" id="2903098"/>
    <lineage>
        <taxon>Bacteria</taxon>
        <taxon>Pseudomonadati</taxon>
        <taxon>Bacteroidota</taxon>
        <taxon>Flavobacteriia</taxon>
        <taxon>Flavobacteriales</taxon>
        <taxon>Flavobacteriaceae</taxon>
        <taxon>Flavobacterium</taxon>
    </lineage>
</organism>
<dbReference type="SUPFAM" id="SSF53335">
    <property type="entry name" value="S-adenosyl-L-methionine-dependent methyltransferases"/>
    <property type="match status" value="1"/>
</dbReference>
<dbReference type="NCBIfam" id="TIGR03534">
    <property type="entry name" value="RF_mod_PrmC"/>
    <property type="match status" value="1"/>
</dbReference>
<evidence type="ECO:0000313" key="8">
    <source>
        <dbReference type="Proteomes" id="UP001623852"/>
    </source>
</evidence>
<comment type="similarity">
    <text evidence="5">Belongs to the protein N5-glutamine methyltransferase family. PrmC subfamily.</text>
</comment>
<evidence type="ECO:0000256" key="4">
    <source>
        <dbReference type="ARBA" id="ARBA00048391"/>
    </source>
</evidence>
<dbReference type="Gene3D" id="3.40.50.150">
    <property type="entry name" value="Vaccinia Virus protein VP39"/>
    <property type="match status" value="1"/>
</dbReference>
<dbReference type="EC" id="2.1.1.297" evidence="5"/>
<evidence type="ECO:0000256" key="5">
    <source>
        <dbReference type="HAMAP-Rule" id="MF_02126"/>
    </source>
</evidence>
<reference evidence="7 8" key="1">
    <citation type="submission" date="2024-03" db="EMBL/GenBank/DDBJ databases">
        <title>Flavobacterium soyae.</title>
        <authorList>
            <person name="Zheng W."/>
        </authorList>
    </citation>
    <scope>NUCLEOTIDE SEQUENCE [LARGE SCALE GENOMIC DNA]</scope>
    <source>
        <strain evidence="7 8">55</strain>
    </source>
</reference>
<evidence type="ECO:0000313" key="7">
    <source>
        <dbReference type="EMBL" id="WYZ19860.1"/>
    </source>
</evidence>
<dbReference type="InterPro" id="IPR050320">
    <property type="entry name" value="N5-glutamine_MTase"/>
</dbReference>